<gene>
    <name evidence="1" type="ordered locus">STH313</name>
</gene>
<dbReference type="AlphaFoldDB" id="Q67SP5"/>
<evidence type="ECO:0000313" key="2">
    <source>
        <dbReference type="Proteomes" id="UP000000417"/>
    </source>
</evidence>
<dbReference type="HOGENOM" id="CLU_1453717_0_0_9"/>
<keyword evidence="2" id="KW-1185">Reference proteome</keyword>
<dbReference type="KEGG" id="sth:STH313"/>
<sequence length="186" mass="20246">MLHEPWQIWLRPSCFNPHPALGPAATGALLPLQGVHSLVSILTQPTPRATGRASDGGREVLGVSILARPWIRVLPAVTVEASRVTGFQEPGATPRVELNCPLIEHVSILTRTLGRVLRATASYQSEQKWPILTRSRGRVLGNLIRFQTILSLTRMTPQVTLPLFQPSHSLAAGCYGTRGKPPGRSD</sequence>
<organism evidence="1 2">
    <name type="scientific">Symbiobacterium thermophilum (strain DSM 24528 / JCM 14929 / IAM 14863 / T)</name>
    <dbReference type="NCBI Taxonomy" id="292459"/>
    <lineage>
        <taxon>Bacteria</taxon>
        <taxon>Bacillati</taxon>
        <taxon>Bacillota</taxon>
        <taxon>Clostridia</taxon>
        <taxon>Eubacteriales</taxon>
        <taxon>Symbiobacteriaceae</taxon>
        <taxon>Symbiobacterium</taxon>
    </lineage>
</organism>
<protein>
    <submittedName>
        <fullName evidence="1">Uncharacterized protein</fullName>
    </submittedName>
</protein>
<dbReference type="Proteomes" id="UP000000417">
    <property type="component" value="Chromosome"/>
</dbReference>
<name>Q67SP5_SYMTH</name>
<proteinExistence type="predicted"/>
<dbReference type="EMBL" id="AP006840">
    <property type="protein sequence ID" value="BAD39298.1"/>
    <property type="molecule type" value="Genomic_DNA"/>
</dbReference>
<accession>Q67SP5</accession>
<reference evidence="1 2" key="1">
    <citation type="journal article" date="2004" name="Nucleic Acids Res.">
        <title>Genome sequence of Symbiobacterium thermophilum, an uncultivable bacterium that depends on microbial commensalism.</title>
        <authorList>
            <person name="Ueda K."/>
            <person name="Yamashita A."/>
            <person name="Ishikawa J."/>
            <person name="Shimada M."/>
            <person name="Watsuji T."/>
            <person name="Morimura K."/>
            <person name="Ikeda H."/>
            <person name="Hattori M."/>
            <person name="Beppu T."/>
        </authorList>
    </citation>
    <scope>NUCLEOTIDE SEQUENCE [LARGE SCALE GENOMIC DNA]</scope>
    <source>
        <strain evidence="2">T / IAM 14863</strain>
    </source>
</reference>
<evidence type="ECO:0000313" key="1">
    <source>
        <dbReference type="EMBL" id="BAD39298.1"/>
    </source>
</evidence>